<dbReference type="EMBL" id="NDHI03003511">
    <property type="protein sequence ID" value="PNJ30075.1"/>
    <property type="molecule type" value="Genomic_DNA"/>
</dbReference>
<evidence type="ECO:0000256" key="1">
    <source>
        <dbReference type="ARBA" id="ARBA00022614"/>
    </source>
</evidence>
<reference evidence="6" key="2">
    <citation type="submission" date="2017-12" db="EMBL/GenBank/DDBJ databases">
        <title>High-resolution comparative analysis of great ape genomes.</title>
        <authorList>
            <person name="Pollen A."/>
            <person name="Hastie A."/>
            <person name="Hormozdiari F."/>
            <person name="Dougherty M."/>
            <person name="Liu R."/>
            <person name="Chaisson M."/>
            <person name="Hoppe E."/>
            <person name="Hill C."/>
            <person name="Pang A."/>
            <person name="Hillier L."/>
            <person name="Baker C."/>
            <person name="Armstrong J."/>
            <person name="Shendure J."/>
            <person name="Paten B."/>
            <person name="Wilson R."/>
            <person name="Chao H."/>
            <person name="Schneider V."/>
            <person name="Ventura M."/>
            <person name="Kronenberg Z."/>
            <person name="Murali S."/>
            <person name="Gordon D."/>
            <person name="Cantsilieris S."/>
            <person name="Munson K."/>
            <person name="Nelson B."/>
            <person name="Raja A."/>
            <person name="Underwood J."/>
            <person name="Diekhans M."/>
            <person name="Fiddes I."/>
            <person name="Haussler D."/>
            <person name="Eichler E."/>
        </authorList>
    </citation>
    <scope>NUCLEOTIDE SEQUENCE [LARGE SCALE GENOMIC DNA]</scope>
    <source>
        <strain evidence="6">Susie</strain>
    </source>
</reference>
<dbReference type="eggNOG" id="KOG0620">
    <property type="taxonomic scope" value="Eukaryota"/>
</dbReference>
<reference evidence="7" key="3">
    <citation type="submission" date="2025-05" db="UniProtKB">
        <authorList>
            <consortium name="Ensembl"/>
        </authorList>
    </citation>
    <scope>IDENTIFICATION</scope>
</reference>
<dbReference type="InterPro" id="IPR001611">
    <property type="entry name" value="Leu-rich_rpt"/>
</dbReference>
<protein>
    <submittedName>
        <fullName evidence="5">LRRC27 isoform 3</fullName>
    </submittedName>
    <submittedName>
        <fullName evidence="6">LRRC27 isoform 5</fullName>
    </submittedName>
    <submittedName>
        <fullName evidence="7">Leucine rich repeat containing 27</fullName>
    </submittedName>
</protein>
<dbReference type="PANTHER" id="PTHR45752">
    <property type="entry name" value="LEUCINE-RICH REPEAT-CONTAINING"/>
    <property type="match status" value="1"/>
</dbReference>
<dbReference type="GeneTree" id="ENSGT00390000007203"/>
<dbReference type="PANTHER" id="PTHR45752:SF187">
    <property type="entry name" value="LEUCINE-RICH REPEAT AND IQ DOMAIN-CONTAINING PROTEIN 4"/>
    <property type="match status" value="1"/>
</dbReference>
<evidence type="ECO:0000313" key="6">
    <source>
        <dbReference type="EMBL" id="PNJ30075.1"/>
    </source>
</evidence>
<feature type="region of interest" description="Disordered" evidence="4">
    <location>
        <begin position="399"/>
        <end position="432"/>
    </location>
</feature>
<dbReference type="Gene3D" id="3.80.10.10">
    <property type="entry name" value="Ribonuclease Inhibitor"/>
    <property type="match status" value="1"/>
</dbReference>
<evidence type="ECO:0000256" key="4">
    <source>
        <dbReference type="SAM" id="MobiDB-lite"/>
    </source>
</evidence>
<sequence>MEGSSSYKVPSVAATDLEEGAGQTRSLPATPSKDVHKGVGGIIFSSSLILDLSESGLCRLEEVFRIPSLQQLHLQRNALCVIPQDFFQLLPNLTWLDLRYNRIKVLPSGIGAHKHLKTLLLERNPIKMLPVELGSVTTLKALNLRHCPLEFPPQLVVQKGLVAIQRFLRMWAVEHCLPRNPTSQETPPVREMTLRDLPSPRLKLSGDHASNEGAVNAQDPEGAVMKEKAGFLLSVEKPDLSELRKSADSSENWPSEEIRRFWKLRKEIVEHVKADVLGNQLLPRELPPNLKAALNSEEELPKPRRVFRRKTASSRSILPNLLSPYQMAIRAKRLEESRAAALQELREKQALMEQQRREKRALQEWRERAQRMRKRKEELSKLLPPRRSMVASKIPSATDLVDNGKVPLNPPGKMKPSKEKSPRSSKEMSALQEGNLEEKIKQHIPQMHEQRRFHGQAPLEEMRKAAEDLQIATELQDEVLKLKLGLTLNKDRRWAALTGNLSLGLPAAQPQNTFFNTKYEESGNVRRHQ</sequence>
<dbReference type="Proteomes" id="UP000001595">
    <property type="component" value="Chromosome 10"/>
</dbReference>
<gene>
    <name evidence="7" type="primary">LRRC27</name>
    <name evidence="6" type="ORF">CR201_G0036469</name>
</gene>
<dbReference type="PROSITE" id="PS51450">
    <property type="entry name" value="LRR"/>
    <property type="match status" value="1"/>
</dbReference>
<accession>H2NC09</accession>
<name>A0A2J8TAK7_PONAB</name>
<organism evidence="6">
    <name type="scientific">Pongo abelii</name>
    <name type="common">Sumatran orangutan</name>
    <name type="synonym">Pongo pygmaeus abelii</name>
    <dbReference type="NCBI Taxonomy" id="9601"/>
    <lineage>
        <taxon>Eukaryota</taxon>
        <taxon>Metazoa</taxon>
        <taxon>Chordata</taxon>
        <taxon>Craniata</taxon>
        <taxon>Vertebrata</taxon>
        <taxon>Euteleostomi</taxon>
        <taxon>Mammalia</taxon>
        <taxon>Eutheria</taxon>
        <taxon>Euarchontoglires</taxon>
        <taxon>Primates</taxon>
        <taxon>Haplorrhini</taxon>
        <taxon>Catarrhini</taxon>
        <taxon>Hominidae</taxon>
        <taxon>Pongo</taxon>
    </lineage>
</organism>
<keyword evidence="8" id="KW-1185">Reference proteome</keyword>
<dbReference type="Pfam" id="PF13855">
    <property type="entry name" value="LRR_8"/>
    <property type="match status" value="1"/>
</dbReference>
<feature type="coiled-coil region" evidence="3">
    <location>
        <begin position="331"/>
        <end position="382"/>
    </location>
</feature>
<reference evidence="7 8" key="1">
    <citation type="submission" date="2008-02" db="EMBL/GenBank/DDBJ databases">
        <title>A 6x draft sequence assembly of the Pongo pygmaeus abelii genome.</title>
        <authorList>
            <person name="Wilson R.K."/>
            <person name="Mardis E."/>
        </authorList>
    </citation>
    <scope>NUCLEOTIDE SEQUENCE [LARGE SCALE GENOMIC DNA]</scope>
</reference>
<evidence type="ECO:0000256" key="2">
    <source>
        <dbReference type="ARBA" id="ARBA00022737"/>
    </source>
</evidence>
<keyword evidence="2" id="KW-0677">Repeat</keyword>
<dbReference type="InterPro" id="IPR050715">
    <property type="entry name" value="LRR-SigEffector_domain"/>
</dbReference>
<feature type="compositionally biased region" description="Basic and acidic residues" evidence="4">
    <location>
        <begin position="416"/>
        <end position="426"/>
    </location>
</feature>
<dbReference type="InterPro" id="IPR003591">
    <property type="entry name" value="Leu-rich_rpt_typical-subtyp"/>
</dbReference>
<keyword evidence="3" id="KW-0175">Coiled coil</keyword>
<dbReference type="AlphaFoldDB" id="A0A2J8TAK7"/>
<evidence type="ECO:0000313" key="8">
    <source>
        <dbReference type="Proteomes" id="UP000001595"/>
    </source>
</evidence>
<dbReference type="SMART" id="SM00369">
    <property type="entry name" value="LRR_TYP"/>
    <property type="match status" value="3"/>
</dbReference>
<dbReference type="EMBL" id="NDHI03003511">
    <property type="protein sequence ID" value="PNJ30074.1"/>
    <property type="molecule type" value="Genomic_DNA"/>
</dbReference>
<dbReference type="STRING" id="9601.ENSPPYP00000003240"/>
<proteinExistence type="predicted"/>
<dbReference type="Ensembl" id="ENSPPYT00000003348.3">
    <property type="protein sequence ID" value="ENSPPYP00000003240.3"/>
    <property type="gene ID" value="ENSPPYG00000002775.3"/>
</dbReference>
<accession>A0A2J8TAK7</accession>
<dbReference type="HOGENOM" id="CLU_045069_0_0_1"/>
<dbReference type="SUPFAM" id="SSF52058">
    <property type="entry name" value="L domain-like"/>
    <property type="match status" value="1"/>
</dbReference>
<keyword evidence="1" id="KW-0433">Leucine-rich repeat</keyword>
<dbReference type="InterPro" id="IPR032675">
    <property type="entry name" value="LRR_dom_sf"/>
</dbReference>
<dbReference type="OMA" id="MIPKDFF"/>
<evidence type="ECO:0000313" key="5">
    <source>
        <dbReference type="EMBL" id="PNJ30074.1"/>
    </source>
</evidence>
<evidence type="ECO:0000256" key="3">
    <source>
        <dbReference type="SAM" id="Coils"/>
    </source>
</evidence>
<evidence type="ECO:0000313" key="7">
    <source>
        <dbReference type="Ensembl" id="ENSPPYP00000003240.3"/>
    </source>
</evidence>